<dbReference type="Proteomes" id="UP000290649">
    <property type="component" value="Unassembled WGS sequence"/>
</dbReference>
<protein>
    <submittedName>
        <fullName evidence="1">Uncharacterized protein</fullName>
    </submittedName>
</protein>
<proteinExistence type="predicted"/>
<dbReference type="EMBL" id="QOUX01000046">
    <property type="protein sequence ID" value="RXI98221.1"/>
    <property type="molecule type" value="Genomic_DNA"/>
</dbReference>
<evidence type="ECO:0000313" key="2">
    <source>
        <dbReference type="Proteomes" id="UP000290649"/>
    </source>
</evidence>
<evidence type="ECO:0000313" key="1">
    <source>
        <dbReference type="EMBL" id="RXI98221.1"/>
    </source>
</evidence>
<accession>A0A4Q0VQ38</accession>
<gene>
    <name evidence="1" type="ORF">DS745_17955</name>
</gene>
<name>A0A4Q0VQ38_9BACI</name>
<dbReference type="OrthoDB" id="2679997at2"/>
<reference evidence="1 2" key="1">
    <citation type="journal article" date="2019" name="Int. J. Syst. Evol. Microbiol.">
        <title>Anaerobacillus alkaliphilus sp. nov., a novel alkaliphilic and moderately halophilic bacterium.</title>
        <authorList>
            <person name="Borsodi A.K."/>
            <person name="Aszalos J.M."/>
            <person name="Bihari P."/>
            <person name="Nagy I."/>
            <person name="Schumann P."/>
            <person name="Sproer C."/>
            <person name="Kovacs A.L."/>
            <person name="Boka K."/>
            <person name="Dobosy P."/>
            <person name="Ovari M."/>
            <person name="Szili-Kovacs T."/>
            <person name="Toth E."/>
        </authorList>
    </citation>
    <scope>NUCLEOTIDE SEQUENCE [LARGE SCALE GENOMIC DNA]</scope>
    <source>
        <strain evidence="1 2">B16-10</strain>
    </source>
</reference>
<keyword evidence="2" id="KW-1185">Reference proteome</keyword>
<sequence>MKKTNQETRKTNYSEVRQKLIYYQSEAAKYKFLCDKYEYLISQALLSKNIEEQKPQEVEKDPISDVTSYFNHSFIQDKETNQHFIYGSFIVTNSGETTLTNPIICLKVNEPRQTIVGGKIGEVSGASNKVLSAFEEWSYLHEDWRHKWLEKGELWLKPKQTTELPPGEKLIFSGFDIKFKENHSLKQVIVEAFCYFEQLSSGRKSLNSISLTF</sequence>
<organism evidence="1 2">
    <name type="scientific">Anaerobacillus alkaliphilus</name>
    <dbReference type="NCBI Taxonomy" id="1548597"/>
    <lineage>
        <taxon>Bacteria</taxon>
        <taxon>Bacillati</taxon>
        <taxon>Bacillota</taxon>
        <taxon>Bacilli</taxon>
        <taxon>Bacillales</taxon>
        <taxon>Bacillaceae</taxon>
        <taxon>Anaerobacillus</taxon>
    </lineage>
</organism>
<dbReference type="AlphaFoldDB" id="A0A4Q0VQ38"/>
<dbReference type="RefSeq" id="WP_129079581.1">
    <property type="nucleotide sequence ID" value="NZ_QOUX01000046.1"/>
</dbReference>
<comment type="caution">
    <text evidence="1">The sequence shown here is derived from an EMBL/GenBank/DDBJ whole genome shotgun (WGS) entry which is preliminary data.</text>
</comment>